<feature type="transmembrane region" description="Helical" evidence="1">
    <location>
        <begin position="36"/>
        <end position="62"/>
    </location>
</feature>
<comment type="caution">
    <text evidence="2">The sequence shown here is derived from an EMBL/GenBank/DDBJ whole genome shotgun (WGS) entry which is preliminary data.</text>
</comment>
<evidence type="ECO:0000313" key="2">
    <source>
        <dbReference type="EMBL" id="OGC28049.1"/>
    </source>
</evidence>
<keyword evidence="1" id="KW-0472">Membrane</keyword>
<evidence type="ECO:0000256" key="1">
    <source>
        <dbReference type="SAM" id="Phobius"/>
    </source>
</evidence>
<reference evidence="2 3" key="1">
    <citation type="journal article" date="2016" name="Nat. Commun.">
        <title>Thousands of microbial genomes shed light on interconnected biogeochemical processes in an aquifer system.</title>
        <authorList>
            <person name="Anantharaman K."/>
            <person name="Brown C.T."/>
            <person name="Hug L.A."/>
            <person name="Sharon I."/>
            <person name="Castelle C.J."/>
            <person name="Probst A.J."/>
            <person name="Thomas B.C."/>
            <person name="Singh A."/>
            <person name="Wilkins M.J."/>
            <person name="Karaoz U."/>
            <person name="Brodie E.L."/>
            <person name="Williams K.H."/>
            <person name="Hubbard S.S."/>
            <person name="Banfield J.F."/>
        </authorList>
    </citation>
    <scope>NUCLEOTIDE SEQUENCE [LARGE SCALE GENOMIC DNA]</scope>
</reference>
<sequence>MKKLLNWQILAALVLVFCSVGFYFLHYILFHDLHHIFLYLIGDVAFLFLDVLIVMLVLHRLLTLKEEKLIRKKLSMIIGVFFGEVGTELLRKLIGLDLGAAKIGGELRVTNNWSKKEYARALRAVEAYKSEIKINKDKLREIKAFLMARRGFMLNLLENPNLLEHESFTNLLWSVFHLTDELGHRVDIDHLPDNDYAHLTVDINRVYQLVLSQWIGHMRHLENDYPYLFSLAARTNPFTPDASVEIK</sequence>
<name>A0A1F4T6B3_UNCSA</name>
<proteinExistence type="predicted"/>
<dbReference type="EMBL" id="MEUG01000001">
    <property type="protein sequence ID" value="OGC28049.1"/>
    <property type="molecule type" value="Genomic_DNA"/>
</dbReference>
<organism evidence="2 3">
    <name type="scientific">candidate division WOR-1 bacterium RIFOXYC12_FULL_54_18</name>
    <dbReference type="NCBI Taxonomy" id="1802584"/>
    <lineage>
        <taxon>Bacteria</taxon>
        <taxon>Bacillati</taxon>
        <taxon>Saganbacteria</taxon>
    </lineage>
</organism>
<dbReference type="Proteomes" id="UP000178602">
    <property type="component" value="Unassembled WGS sequence"/>
</dbReference>
<keyword evidence="1" id="KW-1133">Transmembrane helix</keyword>
<feature type="transmembrane region" description="Helical" evidence="1">
    <location>
        <begin position="7"/>
        <end position="30"/>
    </location>
</feature>
<accession>A0A1F4T6B3</accession>
<protein>
    <submittedName>
        <fullName evidence="2">Uncharacterized protein</fullName>
    </submittedName>
</protein>
<gene>
    <name evidence="2" type="ORF">A3K49_03510</name>
</gene>
<evidence type="ECO:0000313" key="3">
    <source>
        <dbReference type="Proteomes" id="UP000178602"/>
    </source>
</evidence>
<dbReference type="AlphaFoldDB" id="A0A1F4T6B3"/>
<keyword evidence="1" id="KW-0812">Transmembrane</keyword>